<dbReference type="EMBL" id="CP039287">
    <property type="protein sequence ID" value="QCB99381.1"/>
    <property type="molecule type" value="Genomic_DNA"/>
</dbReference>
<reference evidence="4 6" key="1">
    <citation type="journal article" date="2006" name="Nat. Biotechnol.">
        <title>Genome sequence of the bioplastic-producing 'Knallgas' bacterium Ralstonia eutropha H16.</title>
        <authorList>
            <person name="Pohlmann A."/>
            <person name="Fricke W.F."/>
            <person name="Reinecke F."/>
            <person name="Kusian B."/>
            <person name="Liesegang H."/>
            <person name="Cramm R."/>
            <person name="Eitinger T."/>
            <person name="Ewering C."/>
            <person name="Potter M."/>
            <person name="Schwartz E."/>
            <person name="Strittmatter A."/>
            <person name="Voss I."/>
            <person name="Gottschalk G."/>
            <person name="Steinbuechel A."/>
            <person name="Friedrich B."/>
            <person name="Bowien B."/>
        </authorList>
    </citation>
    <scope>NUCLEOTIDE SEQUENCE [LARGE SCALE GENOMIC DNA]</scope>
    <source>
        <strain evidence="6">ATCC 17699 / DSM 428 / KCTC 22496 / NCIMB 10442 / H16 / Stanier 337</strain>
        <strain evidence="4">H16</strain>
    </source>
</reference>
<gene>
    <name evidence="4" type="ordered locus">H16_A0275</name>
    <name evidence="5" type="ORF">E6A55_01390</name>
</gene>
<dbReference type="SUPFAM" id="SSF46689">
    <property type="entry name" value="Homeodomain-like"/>
    <property type="match status" value="2"/>
</dbReference>
<keyword evidence="2" id="KW-0804">Transcription</keyword>
<dbReference type="AlphaFoldDB" id="Q0KEZ5"/>
<dbReference type="RefSeq" id="WP_011614442.1">
    <property type="nucleotide sequence ID" value="NC_008313.1"/>
</dbReference>
<proteinExistence type="predicted"/>
<dbReference type="SUPFAM" id="SSF52317">
    <property type="entry name" value="Class I glutamine amidotransferase-like"/>
    <property type="match status" value="1"/>
</dbReference>
<evidence type="ECO:0000313" key="6">
    <source>
        <dbReference type="Proteomes" id="UP000008210"/>
    </source>
</evidence>
<dbReference type="Proteomes" id="UP000296079">
    <property type="component" value="Chromosome 1"/>
</dbReference>
<name>Q0KEZ5_CUPNH</name>
<dbReference type="eggNOG" id="COG4977">
    <property type="taxonomic scope" value="Bacteria"/>
</dbReference>
<dbReference type="SMART" id="SM00342">
    <property type="entry name" value="HTH_ARAC"/>
    <property type="match status" value="1"/>
</dbReference>
<dbReference type="Gene3D" id="3.40.50.880">
    <property type="match status" value="1"/>
</dbReference>
<dbReference type="InterPro" id="IPR018060">
    <property type="entry name" value="HTH_AraC"/>
</dbReference>
<sequence>MTTAYLLVLPNVHMLDLGGPLQILASVSELGIGPLKVRCVGPHSSVPSFQGPALSQVERLPARLASGDVVLAIGSKLLDTLTRSPAWHDSVNWLKRSFADGRNADVQVAAVCTGAFLLGAAGLLDGRLCTTHHAHTRRLRTRHPAASVIENRVFVRDGNVWTSAGVASGIDLALRLVADAYGDEAAIAVARDNVVPFRRFGGDPQLAPQLRARSHGNPLVHAVQDAISRELDTNVADPRFADRFAISVRHLSRVFHEETGLTPKQYQLTLRMARARKLLASSSLPVEEIALKSGFASVQAFRACWNKAEPATPKAYRQARAGSAE</sequence>
<dbReference type="InterPro" id="IPR052158">
    <property type="entry name" value="INH-QAR"/>
</dbReference>
<keyword evidence="1" id="KW-0805">Transcription regulation</keyword>
<dbReference type="InterPro" id="IPR009057">
    <property type="entry name" value="Homeodomain-like_sf"/>
</dbReference>
<dbReference type="CDD" id="cd03137">
    <property type="entry name" value="GATase1_AraC_1"/>
    <property type="match status" value="1"/>
</dbReference>
<dbReference type="Proteomes" id="UP000008210">
    <property type="component" value="Chromosome 1"/>
</dbReference>
<dbReference type="STRING" id="381666.H16_A0275"/>
<feature type="domain" description="HTH araC/xylS-type" evidence="3">
    <location>
        <begin position="221"/>
        <end position="319"/>
    </location>
</feature>
<evidence type="ECO:0000313" key="4">
    <source>
        <dbReference type="EMBL" id="CAJ91426.1"/>
    </source>
</evidence>
<evidence type="ECO:0000256" key="1">
    <source>
        <dbReference type="ARBA" id="ARBA00023015"/>
    </source>
</evidence>
<reference evidence="5 7" key="2">
    <citation type="submission" date="2019-04" db="EMBL/GenBank/DDBJ databases">
        <title>Long-read de novo sequencing of Cupriavidus necator H16.</title>
        <authorList>
            <person name="Little G.T."/>
            <person name="Ehsaan M."/>
            <person name="Arenas-Lopez C."/>
            <person name="Jawed K."/>
            <person name="Winzer K."/>
            <person name="Kovacs K."/>
            <person name="Malys N."/>
            <person name="Minton N.P."/>
        </authorList>
    </citation>
    <scope>NUCLEOTIDE SEQUENCE [LARGE SCALE GENOMIC DNA]</scope>
    <source>
        <strain evidence="5 7">H16</strain>
    </source>
</reference>
<dbReference type="GO" id="GO:0003700">
    <property type="term" value="F:DNA-binding transcription factor activity"/>
    <property type="evidence" value="ECO:0007669"/>
    <property type="project" value="InterPro"/>
</dbReference>
<keyword evidence="6" id="KW-1185">Reference proteome</keyword>
<evidence type="ECO:0000259" key="3">
    <source>
        <dbReference type="PROSITE" id="PS01124"/>
    </source>
</evidence>
<organism evidence="4 6">
    <name type="scientific">Cupriavidus necator (strain ATCC 17699 / DSM 428 / KCTC 22496 / NCIMB 10442 / H16 / Stanier 337)</name>
    <name type="common">Ralstonia eutropha</name>
    <dbReference type="NCBI Taxonomy" id="381666"/>
    <lineage>
        <taxon>Bacteria</taxon>
        <taxon>Pseudomonadati</taxon>
        <taxon>Pseudomonadota</taxon>
        <taxon>Betaproteobacteria</taxon>
        <taxon>Burkholderiales</taxon>
        <taxon>Burkholderiaceae</taxon>
        <taxon>Cupriavidus</taxon>
    </lineage>
</organism>
<dbReference type="Gene3D" id="1.10.10.60">
    <property type="entry name" value="Homeodomain-like"/>
    <property type="match status" value="2"/>
</dbReference>
<evidence type="ECO:0000313" key="5">
    <source>
        <dbReference type="EMBL" id="QCB99381.1"/>
    </source>
</evidence>
<evidence type="ECO:0000313" key="7">
    <source>
        <dbReference type="Proteomes" id="UP000296079"/>
    </source>
</evidence>
<dbReference type="InterPro" id="IPR002818">
    <property type="entry name" value="DJ-1/PfpI"/>
</dbReference>
<dbReference type="PANTHER" id="PTHR43130:SF3">
    <property type="entry name" value="HTH-TYPE TRANSCRIPTIONAL REGULATOR RV1931C"/>
    <property type="match status" value="1"/>
</dbReference>
<dbReference type="HOGENOM" id="CLU_000445_59_0_4"/>
<dbReference type="EMBL" id="AM260479">
    <property type="protein sequence ID" value="CAJ91426.1"/>
    <property type="molecule type" value="Genomic_DNA"/>
</dbReference>
<dbReference type="PROSITE" id="PS01124">
    <property type="entry name" value="HTH_ARAC_FAMILY_2"/>
    <property type="match status" value="1"/>
</dbReference>
<protein>
    <submittedName>
        <fullName evidence="5">Helix-turn-helix domain-containing protein</fullName>
    </submittedName>
    <submittedName>
        <fullName evidence="4">Transcriptional regulator, AraC-family</fullName>
    </submittedName>
</protein>
<dbReference type="OrthoDB" id="8543772at2"/>
<dbReference type="InterPro" id="IPR029062">
    <property type="entry name" value="Class_I_gatase-like"/>
</dbReference>
<dbReference type="PANTHER" id="PTHR43130">
    <property type="entry name" value="ARAC-FAMILY TRANSCRIPTIONAL REGULATOR"/>
    <property type="match status" value="1"/>
</dbReference>
<accession>Q0KEZ5</accession>
<dbReference type="PATRIC" id="fig|381666.6.peg.635"/>
<dbReference type="Pfam" id="PF12833">
    <property type="entry name" value="HTH_18"/>
    <property type="match status" value="1"/>
</dbReference>
<dbReference type="GO" id="GO:0043565">
    <property type="term" value="F:sequence-specific DNA binding"/>
    <property type="evidence" value="ECO:0007669"/>
    <property type="project" value="InterPro"/>
</dbReference>
<evidence type="ECO:0000256" key="2">
    <source>
        <dbReference type="ARBA" id="ARBA00023163"/>
    </source>
</evidence>
<dbReference type="KEGG" id="reh:H16_A0275"/>
<dbReference type="Pfam" id="PF01965">
    <property type="entry name" value="DJ-1_PfpI"/>
    <property type="match status" value="1"/>
</dbReference>